<evidence type="ECO:0000313" key="2">
    <source>
        <dbReference type="EnsemblMetazoa" id="BGLB026562-PA"/>
    </source>
</evidence>
<feature type="region of interest" description="Disordered" evidence="1">
    <location>
        <begin position="113"/>
        <end position="138"/>
    </location>
</feature>
<dbReference type="SUPFAM" id="SSF50494">
    <property type="entry name" value="Trypsin-like serine proteases"/>
    <property type="match status" value="2"/>
</dbReference>
<dbReference type="InterPro" id="IPR009003">
    <property type="entry name" value="Peptidase_S1_PA"/>
</dbReference>
<name>A0A2C9L362_BIOGL</name>
<accession>A0A2C9L362</accession>
<feature type="compositionally biased region" description="Polar residues" evidence="1">
    <location>
        <begin position="115"/>
        <end position="126"/>
    </location>
</feature>
<evidence type="ECO:0008006" key="4">
    <source>
        <dbReference type="Google" id="ProtNLM"/>
    </source>
</evidence>
<dbReference type="VEuPathDB" id="VectorBase:BGLAX_050764"/>
<dbReference type="KEGG" id="bgt:106068390"/>
<feature type="region of interest" description="Disordered" evidence="1">
    <location>
        <begin position="454"/>
        <end position="474"/>
    </location>
</feature>
<proteinExistence type="predicted"/>
<dbReference type="EnsemblMetazoa" id="BGLB026562-RA">
    <property type="protein sequence ID" value="BGLB026562-PA"/>
    <property type="gene ID" value="BGLB026562"/>
</dbReference>
<dbReference type="Proteomes" id="UP000076420">
    <property type="component" value="Unassembled WGS sequence"/>
</dbReference>
<gene>
    <name evidence="2" type="primary">106068390</name>
</gene>
<dbReference type="VEuPathDB" id="VectorBase:BGLB026562"/>
<protein>
    <recommendedName>
        <fullName evidence="4">Peptidase S1 domain-containing protein</fullName>
    </recommendedName>
</protein>
<dbReference type="VEuPathDB" id="VectorBase:BGLAX_051830"/>
<organism evidence="2 3">
    <name type="scientific">Biomphalaria glabrata</name>
    <name type="common">Bloodfluke planorb</name>
    <name type="synonym">Freshwater snail</name>
    <dbReference type="NCBI Taxonomy" id="6526"/>
    <lineage>
        <taxon>Eukaryota</taxon>
        <taxon>Metazoa</taxon>
        <taxon>Spiralia</taxon>
        <taxon>Lophotrochozoa</taxon>
        <taxon>Mollusca</taxon>
        <taxon>Gastropoda</taxon>
        <taxon>Heterobranchia</taxon>
        <taxon>Euthyneura</taxon>
        <taxon>Panpulmonata</taxon>
        <taxon>Hygrophila</taxon>
        <taxon>Lymnaeoidea</taxon>
        <taxon>Planorbidae</taxon>
        <taxon>Biomphalaria</taxon>
    </lineage>
</organism>
<reference evidence="2" key="1">
    <citation type="submission" date="2020-05" db="UniProtKB">
        <authorList>
            <consortium name="EnsemblMetazoa"/>
        </authorList>
    </citation>
    <scope>IDENTIFICATION</scope>
    <source>
        <strain evidence="2">BB02</strain>
    </source>
</reference>
<evidence type="ECO:0000256" key="1">
    <source>
        <dbReference type="SAM" id="MobiDB-lite"/>
    </source>
</evidence>
<feature type="compositionally biased region" description="Low complexity" evidence="1">
    <location>
        <begin position="454"/>
        <end position="471"/>
    </location>
</feature>
<dbReference type="AlphaFoldDB" id="A0A2C9L362"/>
<evidence type="ECO:0000313" key="3">
    <source>
        <dbReference type="Proteomes" id="UP000076420"/>
    </source>
</evidence>
<sequence>MNENQCWKRRFHSNYISSKGIRRRKYLPGEFHNVKEIYELVDTMVVLTGLLVKKVTDPNSNATTIVGKGTGCVEKITRHVDGKCPCRNEKEHPRKEFATIRVTTVLGVFEDDKNTSNASQTDSSDVSESDHANGIRPHLNAQEVEVKLNYNRDETQLKSCPTLYGDSLLQAEDADYENDWCALDCATHDMVLVDKLERALLMYKTKLLELYKISKKETLPKRQLVIIVGHPHGLPKRVSVGTVLDRTILNNDNIHHLRWYRYTYKALTCPGSRGSPVYIFRQLLTRLGLLSEHPQNHSSCSGEDIFTGTSSVGVVEVTCDEHHDDYFTYNEFQTKEYFNILPVVFTTSDRQKLHTFLNRMSDLTGIILLKKKSVDKLLWKYYGTGFIAKIERRTHFPKEREPRNDQYAVVTISTAYHIFNEYEEGTTSFDAIDEIWNDMDTYFIPNYTNDDGSNASSVQNNVSDNDSTSSDGTELGHLDYSKALIGDRLIETDKDLEFENDWCAFECVVDDPELIEKLETLVKDYQNLMSELYKKSQEQMYKDVNLVVIFGHPHQLAKRMSVGKTRDFASAPKRKILKEVRSNQIWCRYSYDNATCVGSSGSPIFIWGQPVSGLGYWFGHPHNHSGYQPDEVEDVYIGKSTIGVEHIV</sequence>